<keyword evidence="1" id="KW-0472">Membrane</keyword>
<feature type="transmembrane region" description="Helical" evidence="1">
    <location>
        <begin position="6"/>
        <end position="26"/>
    </location>
</feature>
<gene>
    <name evidence="2" type="ORF">ERX46_02160</name>
</gene>
<sequence length="140" mass="15319">MRDIMLILHFIGLAMGLGTAFAHAFLGFSASKLSNDEALKLKLNTQILGRMGSIGLLLLLVSGVYLILPYWSSLLLLPLLVIKLVLFVLLIVLLALINFLEIKAKKAINPETLYRKMELVGKLALLTPIAIVVLAVGVFH</sequence>
<feature type="transmembrane region" description="Helical" evidence="1">
    <location>
        <begin position="47"/>
        <end position="68"/>
    </location>
</feature>
<dbReference type="EMBL" id="SETE01000001">
    <property type="protein sequence ID" value="RYM35820.1"/>
    <property type="molecule type" value="Genomic_DNA"/>
</dbReference>
<dbReference type="AlphaFoldDB" id="A0A4Q4KQJ7"/>
<keyword evidence="3" id="KW-1185">Reference proteome</keyword>
<evidence type="ECO:0000256" key="1">
    <source>
        <dbReference type="SAM" id="Phobius"/>
    </source>
</evidence>
<keyword evidence="1" id="KW-0812">Transmembrane</keyword>
<dbReference type="RefSeq" id="WP_130092186.1">
    <property type="nucleotide sequence ID" value="NZ_SETE01000001.1"/>
</dbReference>
<comment type="caution">
    <text evidence="2">The sequence shown here is derived from an EMBL/GenBank/DDBJ whole genome shotgun (WGS) entry which is preliminary data.</text>
</comment>
<feature type="transmembrane region" description="Helical" evidence="1">
    <location>
        <begin position="119"/>
        <end position="139"/>
    </location>
</feature>
<keyword evidence="1" id="KW-1133">Transmembrane helix</keyword>
<accession>A0A4Q4KQJ7</accession>
<proteinExistence type="predicted"/>
<dbReference type="Proteomes" id="UP000293952">
    <property type="component" value="Unassembled WGS sequence"/>
</dbReference>
<name>A0A4Q4KQJ7_9FLAO</name>
<reference evidence="2 3" key="1">
    <citation type="submission" date="2019-02" db="EMBL/GenBank/DDBJ databases">
        <title>Genome sequence of the sea-ice species Brumimicrobium glaciale.</title>
        <authorList>
            <person name="Bowman J.P."/>
        </authorList>
    </citation>
    <scope>NUCLEOTIDE SEQUENCE [LARGE SCALE GENOMIC DNA]</scope>
    <source>
        <strain evidence="2 3">IC156</strain>
    </source>
</reference>
<evidence type="ECO:0000313" key="2">
    <source>
        <dbReference type="EMBL" id="RYM35820.1"/>
    </source>
</evidence>
<organism evidence="2 3">
    <name type="scientific">Brumimicrobium glaciale</name>
    <dbReference type="NCBI Taxonomy" id="200475"/>
    <lineage>
        <taxon>Bacteria</taxon>
        <taxon>Pseudomonadati</taxon>
        <taxon>Bacteroidota</taxon>
        <taxon>Flavobacteriia</taxon>
        <taxon>Flavobacteriales</taxon>
        <taxon>Crocinitomicaceae</taxon>
        <taxon>Brumimicrobium</taxon>
    </lineage>
</organism>
<feature type="transmembrane region" description="Helical" evidence="1">
    <location>
        <begin position="74"/>
        <end position="99"/>
    </location>
</feature>
<protein>
    <recommendedName>
        <fullName evidence="4">DUF2269 family protein</fullName>
    </recommendedName>
</protein>
<evidence type="ECO:0008006" key="4">
    <source>
        <dbReference type="Google" id="ProtNLM"/>
    </source>
</evidence>
<dbReference type="OrthoDB" id="981758at2"/>
<evidence type="ECO:0000313" key="3">
    <source>
        <dbReference type="Proteomes" id="UP000293952"/>
    </source>
</evidence>